<gene>
    <name evidence="1" type="ORF">EVAR_23494_1</name>
</gene>
<reference evidence="1 2" key="1">
    <citation type="journal article" date="2019" name="Commun. Biol.">
        <title>The bagworm genome reveals a unique fibroin gene that provides high tensile strength.</title>
        <authorList>
            <person name="Kono N."/>
            <person name="Nakamura H."/>
            <person name="Ohtoshi R."/>
            <person name="Tomita M."/>
            <person name="Numata K."/>
            <person name="Arakawa K."/>
        </authorList>
    </citation>
    <scope>NUCLEOTIDE SEQUENCE [LARGE SCALE GENOMIC DNA]</scope>
</reference>
<dbReference type="AlphaFoldDB" id="A0A4C1W1T5"/>
<organism evidence="1 2">
    <name type="scientific">Eumeta variegata</name>
    <name type="common">Bagworm moth</name>
    <name type="synonym">Eumeta japonica</name>
    <dbReference type="NCBI Taxonomy" id="151549"/>
    <lineage>
        <taxon>Eukaryota</taxon>
        <taxon>Metazoa</taxon>
        <taxon>Ecdysozoa</taxon>
        <taxon>Arthropoda</taxon>
        <taxon>Hexapoda</taxon>
        <taxon>Insecta</taxon>
        <taxon>Pterygota</taxon>
        <taxon>Neoptera</taxon>
        <taxon>Endopterygota</taxon>
        <taxon>Lepidoptera</taxon>
        <taxon>Glossata</taxon>
        <taxon>Ditrysia</taxon>
        <taxon>Tineoidea</taxon>
        <taxon>Psychidae</taxon>
        <taxon>Oiketicinae</taxon>
        <taxon>Eumeta</taxon>
    </lineage>
</organism>
<sequence>MGRGRWRGEIEIASIFPPNCGLCYAKRTGAVCGRTIVHLWRGGRVTSAYLGIGPPRFLQCPLRRRLEYFIGRAAHPARERGARCLLITSAVAQRQRRRGSTPRQIEFRSGSIQRDHCAFEKLLCLYLSANGRN</sequence>
<comment type="caution">
    <text evidence="1">The sequence shown here is derived from an EMBL/GenBank/DDBJ whole genome shotgun (WGS) entry which is preliminary data.</text>
</comment>
<protein>
    <submittedName>
        <fullName evidence="1">Uncharacterized protein</fullName>
    </submittedName>
</protein>
<accession>A0A4C1W1T5</accession>
<dbReference type="EMBL" id="BGZK01000463">
    <property type="protein sequence ID" value="GBP45021.1"/>
    <property type="molecule type" value="Genomic_DNA"/>
</dbReference>
<evidence type="ECO:0000313" key="1">
    <source>
        <dbReference type="EMBL" id="GBP45021.1"/>
    </source>
</evidence>
<name>A0A4C1W1T5_EUMVA</name>
<proteinExistence type="predicted"/>
<keyword evidence="2" id="KW-1185">Reference proteome</keyword>
<dbReference type="Proteomes" id="UP000299102">
    <property type="component" value="Unassembled WGS sequence"/>
</dbReference>
<evidence type="ECO:0000313" key="2">
    <source>
        <dbReference type="Proteomes" id="UP000299102"/>
    </source>
</evidence>